<sequence length="140" mass="15699">MRHILFICLLFFCVACEENKSVDPTLMPETTTTGENTLGCLIDGWVYVSGRWSLPAAEYAKLQDSTSMTISAQVGFDSFLRFTIANPKQGETLPYTNVSFDNQNIEDGKVHITRMSDGIFSGTFEGGRMTKGRFDLKYKE</sequence>
<dbReference type="Proteomes" id="UP000533637">
    <property type="component" value="Unassembled WGS sequence"/>
</dbReference>
<keyword evidence="2" id="KW-1185">Reference proteome</keyword>
<evidence type="ECO:0008006" key="3">
    <source>
        <dbReference type="Google" id="ProtNLM"/>
    </source>
</evidence>
<gene>
    <name evidence="1" type="ORF">GGQ57_001691</name>
</gene>
<name>A0ABR6KLU3_9BACT</name>
<evidence type="ECO:0000313" key="2">
    <source>
        <dbReference type="Proteomes" id="UP000533637"/>
    </source>
</evidence>
<dbReference type="EMBL" id="JACHOC010000003">
    <property type="protein sequence ID" value="MBB4621794.1"/>
    <property type="molecule type" value="Genomic_DNA"/>
</dbReference>
<organism evidence="1 2">
    <name type="scientific">Parabacteroides faecis</name>
    <dbReference type="NCBI Taxonomy" id="1217282"/>
    <lineage>
        <taxon>Bacteria</taxon>
        <taxon>Pseudomonadati</taxon>
        <taxon>Bacteroidota</taxon>
        <taxon>Bacteroidia</taxon>
        <taxon>Bacteroidales</taxon>
        <taxon>Tannerellaceae</taxon>
        <taxon>Parabacteroides</taxon>
    </lineage>
</organism>
<protein>
    <recommendedName>
        <fullName evidence="3">Lipoprotein</fullName>
    </recommendedName>
</protein>
<comment type="caution">
    <text evidence="1">The sequence shown here is derived from an EMBL/GenBank/DDBJ whole genome shotgun (WGS) entry which is preliminary data.</text>
</comment>
<accession>A0ABR6KLU3</accession>
<proteinExistence type="predicted"/>
<evidence type="ECO:0000313" key="1">
    <source>
        <dbReference type="EMBL" id="MBB4621794.1"/>
    </source>
</evidence>
<dbReference type="RefSeq" id="WP_122374649.1">
    <property type="nucleotide sequence ID" value="NZ_BMPB01000001.1"/>
</dbReference>
<reference evidence="1 2" key="1">
    <citation type="submission" date="2020-08" db="EMBL/GenBank/DDBJ databases">
        <title>Genomic Encyclopedia of Type Strains, Phase IV (KMG-IV): sequencing the most valuable type-strain genomes for metagenomic binning, comparative biology and taxonomic classification.</title>
        <authorList>
            <person name="Goeker M."/>
        </authorList>
    </citation>
    <scope>NUCLEOTIDE SEQUENCE [LARGE SCALE GENOMIC DNA]</scope>
    <source>
        <strain evidence="1 2">DSM 102983</strain>
    </source>
</reference>